<protein>
    <recommendedName>
        <fullName evidence="3">LamG-like jellyroll fold domain-containing protein</fullName>
    </recommendedName>
</protein>
<dbReference type="SUPFAM" id="SSF49899">
    <property type="entry name" value="Concanavalin A-like lectins/glucanases"/>
    <property type="match status" value="1"/>
</dbReference>
<dbReference type="Gene3D" id="2.60.120.200">
    <property type="match status" value="1"/>
</dbReference>
<dbReference type="Pfam" id="PF13385">
    <property type="entry name" value="Laminin_G_3"/>
    <property type="match status" value="1"/>
</dbReference>
<evidence type="ECO:0000313" key="2">
    <source>
        <dbReference type="EMBL" id="QHS86702.1"/>
    </source>
</evidence>
<name>A0A6C0B3R4_9ZZZZ</name>
<keyword evidence="1" id="KW-0812">Transmembrane</keyword>
<keyword evidence="1" id="KW-0472">Membrane</keyword>
<accession>A0A6C0B3R4</accession>
<feature type="transmembrane region" description="Helical" evidence="1">
    <location>
        <begin position="12"/>
        <end position="30"/>
    </location>
</feature>
<keyword evidence="1" id="KW-1133">Transmembrane helix</keyword>
<dbReference type="EMBL" id="MN739060">
    <property type="protein sequence ID" value="QHS86702.1"/>
    <property type="molecule type" value="Genomic_DNA"/>
</dbReference>
<dbReference type="AlphaFoldDB" id="A0A6C0B3R4"/>
<sequence>MSITDLATRNNLISAVVIILIIGLIIYYIYNSIRKMIYNAHNEPILIKTIKNAKAAVTFSSKDLLPAHNSYDGTYMVWVNVNDTNWNNTRKKHIFNKGTDINVVMEHKHNNIQVDVRKEDGDMITIKVENFPLERWFHLVIVNTQQSSEIYIDGELYTSKVINGSIKSHSNSDLSITKHGGFGGFVSQFRYYNRVVLPKEIKKIYSKGPRPFNILDLSKLVKSYVPKINLDVKVGDWSAKDFIVGELSSLKKDFINPALDKTNNILGSIDQTVTNAVDGTQQ</sequence>
<evidence type="ECO:0008006" key="3">
    <source>
        <dbReference type="Google" id="ProtNLM"/>
    </source>
</evidence>
<organism evidence="2">
    <name type="scientific">viral metagenome</name>
    <dbReference type="NCBI Taxonomy" id="1070528"/>
    <lineage>
        <taxon>unclassified sequences</taxon>
        <taxon>metagenomes</taxon>
        <taxon>organismal metagenomes</taxon>
    </lineage>
</organism>
<proteinExistence type="predicted"/>
<evidence type="ECO:0000256" key="1">
    <source>
        <dbReference type="SAM" id="Phobius"/>
    </source>
</evidence>
<reference evidence="2" key="1">
    <citation type="journal article" date="2020" name="Nature">
        <title>Giant virus diversity and host interactions through global metagenomics.</title>
        <authorList>
            <person name="Schulz F."/>
            <person name="Roux S."/>
            <person name="Paez-Espino D."/>
            <person name="Jungbluth S."/>
            <person name="Walsh D.A."/>
            <person name="Denef V.J."/>
            <person name="McMahon K.D."/>
            <person name="Konstantinidis K.T."/>
            <person name="Eloe-Fadrosh E.A."/>
            <person name="Kyrpides N.C."/>
            <person name="Woyke T."/>
        </authorList>
    </citation>
    <scope>NUCLEOTIDE SEQUENCE</scope>
    <source>
        <strain evidence="2">GVMAG-M-3300009422-16</strain>
    </source>
</reference>
<dbReference type="InterPro" id="IPR013320">
    <property type="entry name" value="ConA-like_dom_sf"/>
</dbReference>